<dbReference type="Proteomes" id="UP000077266">
    <property type="component" value="Unassembled WGS sequence"/>
</dbReference>
<dbReference type="Pfam" id="PF20153">
    <property type="entry name" value="DUF6535"/>
    <property type="match status" value="1"/>
</dbReference>
<reference evidence="3 4" key="1">
    <citation type="journal article" date="2016" name="Mol. Biol. Evol.">
        <title>Comparative Genomics of Early-Diverging Mushroom-Forming Fungi Provides Insights into the Origins of Lignocellulose Decay Capabilities.</title>
        <authorList>
            <person name="Nagy L.G."/>
            <person name="Riley R."/>
            <person name="Tritt A."/>
            <person name="Adam C."/>
            <person name="Daum C."/>
            <person name="Floudas D."/>
            <person name="Sun H."/>
            <person name="Yadav J.S."/>
            <person name="Pangilinan J."/>
            <person name="Larsson K.H."/>
            <person name="Matsuura K."/>
            <person name="Barry K."/>
            <person name="Labutti K."/>
            <person name="Kuo R."/>
            <person name="Ohm R.A."/>
            <person name="Bhattacharya S.S."/>
            <person name="Shirouzu T."/>
            <person name="Yoshinaga Y."/>
            <person name="Martin F.M."/>
            <person name="Grigoriev I.V."/>
            <person name="Hibbett D.S."/>
        </authorList>
    </citation>
    <scope>NUCLEOTIDE SEQUENCE [LARGE SCALE GENOMIC DNA]</scope>
    <source>
        <strain evidence="3 4">HHB12029</strain>
    </source>
</reference>
<feature type="transmembrane region" description="Helical" evidence="1">
    <location>
        <begin position="47"/>
        <end position="71"/>
    </location>
</feature>
<protein>
    <recommendedName>
        <fullName evidence="2">DUF6535 domain-containing protein</fullName>
    </recommendedName>
</protein>
<name>A0A165NQ59_EXIGL</name>
<dbReference type="AlphaFoldDB" id="A0A165NQ59"/>
<feature type="domain" description="DUF6535" evidence="2">
    <location>
        <begin position="2"/>
        <end position="70"/>
    </location>
</feature>
<evidence type="ECO:0000256" key="1">
    <source>
        <dbReference type="SAM" id="Phobius"/>
    </source>
</evidence>
<feature type="transmembrane region" description="Helical" evidence="1">
    <location>
        <begin position="78"/>
        <end position="102"/>
    </location>
</feature>
<dbReference type="InterPro" id="IPR045338">
    <property type="entry name" value="DUF6535"/>
</dbReference>
<keyword evidence="1" id="KW-1133">Transmembrane helix</keyword>
<gene>
    <name evidence="3" type="ORF">EXIGLDRAFT_99153</name>
</gene>
<organism evidence="3 4">
    <name type="scientific">Exidia glandulosa HHB12029</name>
    <dbReference type="NCBI Taxonomy" id="1314781"/>
    <lineage>
        <taxon>Eukaryota</taxon>
        <taxon>Fungi</taxon>
        <taxon>Dikarya</taxon>
        <taxon>Basidiomycota</taxon>
        <taxon>Agaricomycotina</taxon>
        <taxon>Agaricomycetes</taxon>
        <taxon>Auriculariales</taxon>
        <taxon>Exidiaceae</taxon>
        <taxon>Exidia</taxon>
    </lineage>
</organism>
<keyword evidence="1" id="KW-0472">Membrane</keyword>
<evidence type="ECO:0000313" key="3">
    <source>
        <dbReference type="EMBL" id="KZW01061.1"/>
    </source>
</evidence>
<keyword evidence="1" id="KW-0812">Transmembrane</keyword>
<proteinExistence type="predicted"/>
<accession>A0A165NQ59</accession>
<evidence type="ECO:0000313" key="4">
    <source>
        <dbReference type="Proteomes" id="UP000077266"/>
    </source>
</evidence>
<sequence>MGKEWIAAYKLPKESFSQPKETLTHRQRAELRQFRCDGVSYWGLEAILLAAPFLMQISLLLFIVGLGLFFYPIDLLTGWVTIGSSIPIVLLYLLATVSPVFAPSSPFRSVLTPLWRHALVFVRSHLPTFRDVTIPFAIPTLDPWSTPPTEPDEKVLGSALSWLAESRHDGGLHAVLNALGDLSIGPRVTWRIYERLRHHIRAHLSIQSHHKQHGPLLRTVLQCANGEKDTAAGDSLFHTLLRNKAISGLLDRYKYVTTLPLNEEVLLALCARGSGVNDMLYDLPSDGTSTKIHTSTLRYLVECAAMAKDGLNPVSIALRILSTWRVVFRDDPEPVVEPLRQILIEKYRPPVSPLHIPCIY</sequence>
<evidence type="ECO:0000259" key="2">
    <source>
        <dbReference type="Pfam" id="PF20153"/>
    </source>
</evidence>
<dbReference type="EMBL" id="KV425896">
    <property type="protein sequence ID" value="KZW01061.1"/>
    <property type="molecule type" value="Genomic_DNA"/>
</dbReference>
<keyword evidence="4" id="KW-1185">Reference proteome</keyword>
<dbReference type="InParanoid" id="A0A165NQ59"/>